<dbReference type="NCBIfam" id="TIGR01930">
    <property type="entry name" value="AcCoA-C-Actrans"/>
    <property type="match status" value="1"/>
</dbReference>
<dbReference type="InterPro" id="IPR020616">
    <property type="entry name" value="Thiolase_N"/>
</dbReference>
<evidence type="ECO:0000256" key="4">
    <source>
        <dbReference type="ARBA" id="ARBA00023315"/>
    </source>
</evidence>
<dbReference type="Pfam" id="PF02803">
    <property type="entry name" value="Thiolase_C"/>
    <property type="match status" value="1"/>
</dbReference>
<accession>A0ABU2FMV0</accession>
<dbReference type="PANTHER" id="PTHR18919">
    <property type="entry name" value="ACETYL-COA C-ACYLTRANSFERASE"/>
    <property type="match status" value="1"/>
</dbReference>
<evidence type="ECO:0000256" key="1">
    <source>
        <dbReference type="ARBA" id="ARBA00010982"/>
    </source>
</evidence>
<dbReference type="InterPro" id="IPR020613">
    <property type="entry name" value="Thiolase_CS"/>
</dbReference>
<comment type="caution">
    <text evidence="7">The sequence shown here is derived from an EMBL/GenBank/DDBJ whole genome shotgun (WGS) entry which is preliminary data.</text>
</comment>
<dbReference type="RefSeq" id="WP_310899406.1">
    <property type="nucleotide sequence ID" value="NZ_JAMQOS010000001.1"/>
</dbReference>
<evidence type="ECO:0000313" key="7">
    <source>
        <dbReference type="EMBL" id="MDS0281572.1"/>
    </source>
</evidence>
<dbReference type="PROSITE" id="PS00737">
    <property type="entry name" value="THIOLASE_2"/>
    <property type="match status" value="1"/>
</dbReference>
<gene>
    <name evidence="7" type="ORF">NDI86_05505</name>
</gene>
<dbReference type="InterPro" id="IPR020617">
    <property type="entry name" value="Thiolase_C"/>
</dbReference>
<dbReference type="InterPro" id="IPR002155">
    <property type="entry name" value="Thiolase"/>
</dbReference>
<evidence type="ECO:0000259" key="5">
    <source>
        <dbReference type="Pfam" id="PF00108"/>
    </source>
</evidence>
<evidence type="ECO:0000259" key="6">
    <source>
        <dbReference type="Pfam" id="PF02803"/>
    </source>
</evidence>
<protein>
    <submittedName>
        <fullName evidence="7">Thiolase family protein</fullName>
    </submittedName>
</protein>
<dbReference type="SUPFAM" id="SSF53901">
    <property type="entry name" value="Thiolase-like"/>
    <property type="match status" value="2"/>
</dbReference>
<dbReference type="Proteomes" id="UP001268864">
    <property type="component" value="Unassembled WGS sequence"/>
</dbReference>
<keyword evidence="4" id="KW-0012">Acyltransferase</keyword>
<evidence type="ECO:0000256" key="2">
    <source>
        <dbReference type="ARBA" id="ARBA00022679"/>
    </source>
</evidence>
<dbReference type="PIRSF" id="PIRSF000429">
    <property type="entry name" value="Ac-CoA_Ac_transf"/>
    <property type="match status" value="1"/>
</dbReference>
<sequence>MTDVVVVDGARTAHGNLLGALAEKTATDLGLAVTEGLLDRTGIGPDLVDWVCLGNCVQAGVGQVPARQVVVDADLPDSCPATTTNEASGSGLRAITNAVDRIEAGRVDVAVAGGMESMSNAPYLVRELREGRRHGNTTLVDAMIYDALWDVNYDAHMGTLTDRIADRFDISRAAQDEYARRSNHRAGEAIESGAFEQEIVPVEVGDHLVTEDEGPRPETTTEGLAALPPAFGEDGTITAGNASKLSDGAGAVLLADAEAANAAGVGPMAHVEEYAVAYRDAAEFSLAVCDALEALFERADIGVADVDHFELNEAFAAQMVYVADELDIPAEKHNPLGGAVALGHPIGASGGILTTTLLYAMEHRDLDRGVVAMSVGGGGALAMSLVR</sequence>
<evidence type="ECO:0000256" key="3">
    <source>
        <dbReference type="ARBA" id="ARBA00023229"/>
    </source>
</evidence>
<keyword evidence="2" id="KW-0808">Transferase</keyword>
<dbReference type="Gene3D" id="3.40.47.10">
    <property type="match status" value="2"/>
</dbReference>
<dbReference type="Pfam" id="PF00108">
    <property type="entry name" value="Thiolase_N"/>
    <property type="match status" value="1"/>
</dbReference>
<name>A0ABU2FMV0_9EURY</name>
<dbReference type="InterPro" id="IPR016039">
    <property type="entry name" value="Thiolase-like"/>
</dbReference>
<feature type="domain" description="Thiolase C-terminal" evidence="6">
    <location>
        <begin position="267"/>
        <end position="385"/>
    </location>
</feature>
<organism evidence="7 8">
    <name type="scientific">Haloarcula onubensis</name>
    <dbReference type="NCBI Taxonomy" id="2950539"/>
    <lineage>
        <taxon>Archaea</taxon>
        <taxon>Methanobacteriati</taxon>
        <taxon>Methanobacteriota</taxon>
        <taxon>Stenosarchaea group</taxon>
        <taxon>Halobacteria</taxon>
        <taxon>Halobacteriales</taxon>
        <taxon>Haloarculaceae</taxon>
        <taxon>Haloarcula</taxon>
    </lineage>
</organism>
<comment type="similarity">
    <text evidence="1">Belongs to the thiolase-like superfamily. Thiolase family.</text>
</comment>
<evidence type="ECO:0000313" key="8">
    <source>
        <dbReference type="Proteomes" id="UP001268864"/>
    </source>
</evidence>
<dbReference type="PANTHER" id="PTHR18919:SF107">
    <property type="entry name" value="ACETYL-COA ACETYLTRANSFERASE, CYTOSOLIC"/>
    <property type="match status" value="1"/>
</dbReference>
<keyword evidence="3" id="KW-0414">Isoprene biosynthesis</keyword>
<dbReference type="CDD" id="cd00751">
    <property type="entry name" value="thiolase"/>
    <property type="match status" value="1"/>
</dbReference>
<proteinExistence type="inferred from homology"/>
<dbReference type="EMBL" id="JAMQOS010000001">
    <property type="protein sequence ID" value="MDS0281572.1"/>
    <property type="molecule type" value="Genomic_DNA"/>
</dbReference>
<feature type="domain" description="Thiolase N-terminal" evidence="5">
    <location>
        <begin position="4"/>
        <end position="257"/>
    </location>
</feature>
<keyword evidence="8" id="KW-1185">Reference proteome</keyword>
<reference evidence="7 8" key="1">
    <citation type="submission" date="2022-06" db="EMBL/GenBank/DDBJ databases">
        <title>Halomicroarcula sp. a new haloarchaeum isolate from saline soil.</title>
        <authorList>
            <person name="Strakova D."/>
            <person name="Galisteo C."/>
            <person name="Sanchez-Porro C."/>
            <person name="Ventosa A."/>
        </authorList>
    </citation>
    <scope>NUCLEOTIDE SEQUENCE [LARGE SCALE GENOMIC DNA]</scope>
    <source>
        <strain evidence="7 8">S3CR25-11</strain>
    </source>
</reference>